<dbReference type="GeneID" id="34686013"/>
<dbReference type="GO" id="GO:0005758">
    <property type="term" value="C:mitochondrial intermembrane space"/>
    <property type="evidence" value="ECO:0007669"/>
    <property type="project" value="InterPro"/>
</dbReference>
<organism evidence="1 2">
    <name type="scientific">Lachancea lanzarotensis</name>
    <dbReference type="NCBI Taxonomy" id="1245769"/>
    <lineage>
        <taxon>Eukaryota</taxon>
        <taxon>Fungi</taxon>
        <taxon>Dikarya</taxon>
        <taxon>Ascomycota</taxon>
        <taxon>Saccharomycotina</taxon>
        <taxon>Saccharomycetes</taxon>
        <taxon>Saccharomycetales</taxon>
        <taxon>Saccharomycetaceae</taxon>
        <taxon>Lachancea</taxon>
    </lineage>
</organism>
<proteinExistence type="predicted"/>
<name>A0A0C7MY01_9SACH</name>
<dbReference type="InterPro" id="IPR039870">
    <property type="entry name" value="Coa4-like"/>
</dbReference>
<evidence type="ECO:0000313" key="1">
    <source>
        <dbReference type="EMBL" id="CEP62544.1"/>
    </source>
</evidence>
<sequence>MSQNKDSQYYKQALEEYQELSKEDEDEWDSRIDKTGCYVENMALQLCHAETNDWRQCMAEMALFRECWQNKGNSDRVSTVDRK</sequence>
<protein>
    <submittedName>
        <fullName evidence="1">LALA0S05e07998g1_1</fullName>
    </submittedName>
</protein>
<dbReference type="PANTHER" id="PTHR13639">
    <property type="entry name" value="CYTOCHROME C OXIDASE ASSEMBLY FACTOR 4 HOMOLOG, MITOCHONDRIAL"/>
    <property type="match status" value="1"/>
</dbReference>
<dbReference type="Proteomes" id="UP000054304">
    <property type="component" value="Unassembled WGS sequence"/>
</dbReference>
<dbReference type="PANTHER" id="PTHR13639:SF2">
    <property type="entry name" value="CYTOCHROME C OXIDASE ASSEMBLY FACTOR 4 HOMOLOG, MITOCHONDRIAL"/>
    <property type="match status" value="1"/>
</dbReference>
<dbReference type="PROSITE" id="PS51808">
    <property type="entry name" value="CHCH"/>
    <property type="match status" value="1"/>
</dbReference>
<accession>A0A0C7MY01</accession>
<dbReference type="EMBL" id="LN736364">
    <property type="protein sequence ID" value="CEP62544.1"/>
    <property type="molecule type" value="Genomic_DNA"/>
</dbReference>
<evidence type="ECO:0000313" key="2">
    <source>
        <dbReference type="Proteomes" id="UP000054304"/>
    </source>
</evidence>
<gene>
    <name evidence="1" type="ORF">LALA0_S05e07998g</name>
</gene>
<reference evidence="1 2" key="1">
    <citation type="submission" date="2014-12" db="EMBL/GenBank/DDBJ databases">
        <authorList>
            <person name="Neuveglise Cecile"/>
        </authorList>
    </citation>
    <scope>NUCLEOTIDE SEQUENCE [LARGE SCALE GENOMIC DNA]</scope>
    <source>
        <strain evidence="1 2">CBS 12615</strain>
    </source>
</reference>
<dbReference type="GO" id="GO:0033617">
    <property type="term" value="P:mitochondrial respiratory chain complex IV assembly"/>
    <property type="evidence" value="ECO:0007669"/>
    <property type="project" value="InterPro"/>
</dbReference>
<dbReference type="OrthoDB" id="5586401at2759"/>
<dbReference type="HOGENOM" id="CLU_169171_0_0_1"/>
<dbReference type="AlphaFoldDB" id="A0A0C7MY01"/>
<dbReference type="RefSeq" id="XP_022628769.1">
    <property type="nucleotide sequence ID" value="XM_022772446.1"/>
</dbReference>
<keyword evidence="2" id="KW-1185">Reference proteome</keyword>